<name>A0A4W6BHT8_LATCA</name>
<feature type="transmembrane region" description="Helical" evidence="9">
    <location>
        <begin position="36"/>
        <end position="57"/>
    </location>
</feature>
<evidence type="ECO:0000256" key="4">
    <source>
        <dbReference type="ARBA" id="ARBA00022989"/>
    </source>
</evidence>
<evidence type="ECO:0000256" key="5">
    <source>
        <dbReference type="ARBA" id="ARBA00023040"/>
    </source>
</evidence>
<evidence type="ECO:0000256" key="9">
    <source>
        <dbReference type="SAM" id="Phobius"/>
    </source>
</evidence>
<reference evidence="11" key="2">
    <citation type="submission" date="2025-08" db="UniProtKB">
        <authorList>
            <consortium name="Ensembl"/>
        </authorList>
    </citation>
    <scope>IDENTIFICATION</scope>
</reference>
<dbReference type="PANTHER" id="PTHR24249">
    <property type="entry name" value="HISTAMINE RECEPTOR-RELATED G-PROTEIN COUPLED RECEPTOR"/>
    <property type="match status" value="1"/>
</dbReference>
<evidence type="ECO:0000256" key="6">
    <source>
        <dbReference type="ARBA" id="ARBA00023136"/>
    </source>
</evidence>
<dbReference type="InterPro" id="IPR050569">
    <property type="entry name" value="TAAR"/>
</dbReference>
<keyword evidence="6 9" id="KW-0472">Membrane</keyword>
<evidence type="ECO:0000256" key="8">
    <source>
        <dbReference type="ARBA" id="ARBA00023224"/>
    </source>
</evidence>
<dbReference type="Ensembl" id="ENSLCAT00010000015.1">
    <property type="protein sequence ID" value="ENSLCAP00010000014.1"/>
    <property type="gene ID" value="ENSLCAG00010000011.1"/>
</dbReference>
<dbReference type="GO" id="GO:0001594">
    <property type="term" value="F:trace-amine receptor activity"/>
    <property type="evidence" value="ECO:0007669"/>
    <property type="project" value="TreeGrafter"/>
</dbReference>
<dbReference type="PANTHER" id="PTHR24249:SF381">
    <property type="entry name" value="TRACE AMINE ASSOCIATED RECEPTOR 19P-RELATED"/>
    <property type="match status" value="1"/>
</dbReference>
<evidence type="ECO:0000256" key="1">
    <source>
        <dbReference type="ARBA" id="ARBA00004651"/>
    </source>
</evidence>
<keyword evidence="8" id="KW-0807">Transducer</keyword>
<feature type="transmembrane region" description="Helical" evidence="9">
    <location>
        <begin position="159"/>
        <end position="188"/>
    </location>
</feature>
<keyword evidence="7" id="KW-0675">Receptor</keyword>
<feature type="transmembrane region" description="Helical" evidence="9">
    <location>
        <begin position="129"/>
        <end position="147"/>
    </location>
</feature>
<evidence type="ECO:0000259" key="10">
    <source>
        <dbReference type="PROSITE" id="PS50262"/>
    </source>
</evidence>
<evidence type="ECO:0000256" key="3">
    <source>
        <dbReference type="ARBA" id="ARBA00022692"/>
    </source>
</evidence>
<accession>A0A4W6BHT8</accession>
<dbReference type="Gene3D" id="1.20.1070.10">
    <property type="entry name" value="Rhodopsin 7-helix transmembrane proteins"/>
    <property type="match status" value="1"/>
</dbReference>
<evidence type="ECO:0000256" key="2">
    <source>
        <dbReference type="ARBA" id="ARBA00022475"/>
    </source>
</evidence>
<comment type="subcellular location">
    <subcellularLocation>
        <location evidence="1">Cell membrane</location>
        <topology evidence="1">Multi-pass membrane protein</topology>
    </subcellularLocation>
</comment>
<dbReference type="GeneTree" id="ENSGT01050000244823"/>
<keyword evidence="5" id="KW-0297">G-protein coupled receptor</keyword>
<dbReference type="PRINTS" id="PR00237">
    <property type="entry name" value="GPCRRHODOPSN"/>
</dbReference>
<evidence type="ECO:0000313" key="12">
    <source>
        <dbReference type="Proteomes" id="UP000314980"/>
    </source>
</evidence>
<dbReference type="InterPro" id="IPR000276">
    <property type="entry name" value="GPCR_Rhodpsn"/>
</dbReference>
<dbReference type="InterPro" id="IPR017452">
    <property type="entry name" value="GPCR_Rhodpsn_7TM"/>
</dbReference>
<dbReference type="AlphaFoldDB" id="A0A4W6BHT8"/>
<evidence type="ECO:0000256" key="7">
    <source>
        <dbReference type="ARBA" id="ARBA00023170"/>
    </source>
</evidence>
<feature type="domain" description="G-protein coupled receptors family 1 profile" evidence="10">
    <location>
        <begin position="40"/>
        <end position="131"/>
    </location>
</feature>
<protein>
    <recommendedName>
        <fullName evidence="10">G-protein coupled receptors family 1 profile domain-containing protein</fullName>
    </recommendedName>
</protein>
<keyword evidence="4 9" id="KW-1133">Transmembrane helix</keyword>
<keyword evidence="12" id="KW-1185">Reference proteome</keyword>
<sequence>TTYLHSAAHHLSAHCDFQPAGHHLHLPLQAHNLHRIHCYVILLIIMVIAFRMIIFSYCRQLHTPTNLLLLSLAVSDFLVGLLLMPVEILMAVTCWILGDLICVLYYMLPVIIISASVGNMVLISVDLQLCIYLCWIFSAVHSTWILRDFLKQSDKYISCYGVCVVVGNFAEGVFDLIVTFLAICLTTLSYKY</sequence>
<feature type="transmembrane region" description="Helical" evidence="9">
    <location>
        <begin position="77"/>
        <end position="97"/>
    </location>
</feature>
<keyword evidence="3 9" id="KW-0812">Transmembrane</keyword>
<keyword evidence="2" id="KW-1003">Cell membrane</keyword>
<dbReference type="SUPFAM" id="SSF81321">
    <property type="entry name" value="Family A G protein-coupled receptor-like"/>
    <property type="match status" value="1"/>
</dbReference>
<dbReference type="GO" id="GO:0005886">
    <property type="term" value="C:plasma membrane"/>
    <property type="evidence" value="ECO:0007669"/>
    <property type="project" value="UniProtKB-SubCell"/>
</dbReference>
<reference evidence="11" key="3">
    <citation type="submission" date="2025-09" db="UniProtKB">
        <authorList>
            <consortium name="Ensembl"/>
        </authorList>
    </citation>
    <scope>IDENTIFICATION</scope>
</reference>
<evidence type="ECO:0000313" key="11">
    <source>
        <dbReference type="Ensembl" id="ENSLCAP00010000014.1"/>
    </source>
</evidence>
<dbReference type="Pfam" id="PF00001">
    <property type="entry name" value="7tm_1"/>
    <property type="match status" value="1"/>
</dbReference>
<dbReference type="PROSITE" id="PS50262">
    <property type="entry name" value="G_PROTEIN_RECEP_F1_2"/>
    <property type="match status" value="1"/>
</dbReference>
<organism evidence="11 12">
    <name type="scientific">Lates calcarifer</name>
    <name type="common">Barramundi</name>
    <name type="synonym">Holocentrus calcarifer</name>
    <dbReference type="NCBI Taxonomy" id="8187"/>
    <lineage>
        <taxon>Eukaryota</taxon>
        <taxon>Metazoa</taxon>
        <taxon>Chordata</taxon>
        <taxon>Craniata</taxon>
        <taxon>Vertebrata</taxon>
        <taxon>Euteleostomi</taxon>
        <taxon>Actinopterygii</taxon>
        <taxon>Neopterygii</taxon>
        <taxon>Teleostei</taxon>
        <taxon>Neoteleostei</taxon>
        <taxon>Acanthomorphata</taxon>
        <taxon>Carangaria</taxon>
        <taxon>Carangaria incertae sedis</taxon>
        <taxon>Centropomidae</taxon>
        <taxon>Lates</taxon>
    </lineage>
</organism>
<proteinExistence type="predicted"/>
<feature type="transmembrane region" description="Helical" evidence="9">
    <location>
        <begin position="104"/>
        <end position="123"/>
    </location>
</feature>
<gene>
    <name evidence="11" type="primary">LOC108872831</name>
</gene>
<dbReference type="Proteomes" id="UP000314980">
    <property type="component" value="Unassembled WGS sequence"/>
</dbReference>
<reference evidence="12" key="1">
    <citation type="submission" date="2015-09" db="EMBL/GenBank/DDBJ databases">
        <authorList>
            <person name="Sai Rama Sridatta P."/>
        </authorList>
    </citation>
    <scope>NUCLEOTIDE SEQUENCE [LARGE SCALE GENOMIC DNA]</scope>
</reference>